<dbReference type="InterPro" id="IPR017871">
    <property type="entry name" value="ABC_transporter-like_CS"/>
</dbReference>
<keyword evidence="7" id="KW-1185">Reference proteome</keyword>
<dbReference type="Pfam" id="PF00005">
    <property type="entry name" value="ABC_tran"/>
    <property type="match status" value="2"/>
</dbReference>
<accession>A0ABP8W4N0</accession>
<evidence type="ECO:0000256" key="2">
    <source>
        <dbReference type="ARBA" id="ARBA00022737"/>
    </source>
</evidence>
<dbReference type="CDD" id="cd03216">
    <property type="entry name" value="ABC_Carb_Monos_I"/>
    <property type="match status" value="1"/>
</dbReference>
<evidence type="ECO:0000313" key="7">
    <source>
        <dbReference type="Proteomes" id="UP001500621"/>
    </source>
</evidence>
<dbReference type="GO" id="GO:0005524">
    <property type="term" value="F:ATP binding"/>
    <property type="evidence" value="ECO:0007669"/>
    <property type="project" value="UniProtKB-KW"/>
</dbReference>
<keyword evidence="3" id="KW-0547">Nucleotide-binding</keyword>
<dbReference type="PANTHER" id="PTHR43790">
    <property type="entry name" value="CARBOHYDRATE TRANSPORT ATP-BINDING PROTEIN MG119-RELATED"/>
    <property type="match status" value="1"/>
</dbReference>
<keyword evidence="4 6" id="KW-0067">ATP-binding</keyword>
<dbReference type="InterPro" id="IPR003593">
    <property type="entry name" value="AAA+_ATPase"/>
</dbReference>
<proteinExistence type="predicted"/>
<organism evidence="6 7">
    <name type="scientific">Nocardioides nanhaiensis</name>
    <dbReference type="NCBI Taxonomy" id="1476871"/>
    <lineage>
        <taxon>Bacteria</taxon>
        <taxon>Bacillati</taxon>
        <taxon>Actinomycetota</taxon>
        <taxon>Actinomycetes</taxon>
        <taxon>Propionibacteriales</taxon>
        <taxon>Nocardioidaceae</taxon>
        <taxon>Nocardioides</taxon>
    </lineage>
</organism>
<dbReference type="Gene3D" id="3.40.50.300">
    <property type="entry name" value="P-loop containing nucleotide triphosphate hydrolases"/>
    <property type="match status" value="2"/>
</dbReference>
<evidence type="ECO:0000259" key="5">
    <source>
        <dbReference type="PROSITE" id="PS50893"/>
    </source>
</evidence>
<sequence length="500" mass="53315">MKESPLRLEVRGVSKTYGAMRALDRVAFDLRPGEVHALLGHNGAGKSTMVKVLSGVVQADEGSVLIDGVEVHPRNPRQAQSSGVALVDQELSLVGTLTVAENLAVGADRATAPGRTELRATLDELGLAHVPLNELVSKLSLGEQQLVEIARALSRRAQILILDEPTATLSDTEIDMVFTAVRRLVAEGRSVIYVSHRLGEVLSLCQRATVFRDGRCVGTRDVADLDRDSIVEMMLGHLPEMATREHRAESTDEPVLTVSGLSVPPRLSDFELSLRPGEVVGIAGQVGCGASEVLRAIAGLVPDATGDVTVQGRKVRLGGPRRSARAGVLYTPSDRKEEGLFLGHSIARNVVATRIPRLAQLGVLRPGAERTQVSDLLGLTGIPVARRRLPVGSLSGGNQQKVLMARSLHADPSSVLLLDEPTRGVDVGGRADIHALIRRAADQGVAVIFASTELDEVLELSDTVVTMFGGRMVDVHQRAELTASRVLADMTHGRAVVEVA</sequence>
<dbReference type="PROSITE" id="PS00211">
    <property type="entry name" value="ABC_TRANSPORTER_1"/>
    <property type="match status" value="2"/>
</dbReference>
<evidence type="ECO:0000256" key="1">
    <source>
        <dbReference type="ARBA" id="ARBA00022448"/>
    </source>
</evidence>
<keyword evidence="2" id="KW-0677">Repeat</keyword>
<comment type="caution">
    <text evidence="6">The sequence shown here is derived from an EMBL/GenBank/DDBJ whole genome shotgun (WGS) entry which is preliminary data.</text>
</comment>
<dbReference type="PANTHER" id="PTHR43790:SF9">
    <property type="entry name" value="GALACTOFURANOSE TRANSPORTER ATP-BINDING PROTEIN YTFR"/>
    <property type="match status" value="1"/>
</dbReference>
<keyword evidence="1" id="KW-0813">Transport</keyword>
<dbReference type="InterPro" id="IPR050107">
    <property type="entry name" value="ABC_carbohydrate_import_ATPase"/>
</dbReference>
<dbReference type="SMART" id="SM00382">
    <property type="entry name" value="AAA"/>
    <property type="match status" value="2"/>
</dbReference>
<feature type="domain" description="ABC transporter" evidence="5">
    <location>
        <begin position="250"/>
        <end position="494"/>
    </location>
</feature>
<evidence type="ECO:0000256" key="4">
    <source>
        <dbReference type="ARBA" id="ARBA00022840"/>
    </source>
</evidence>
<gene>
    <name evidence="6" type="ORF">GCM10023226_17550</name>
</gene>
<reference evidence="7" key="1">
    <citation type="journal article" date="2019" name="Int. J. Syst. Evol. Microbiol.">
        <title>The Global Catalogue of Microorganisms (GCM) 10K type strain sequencing project: providing services to taxonomists for standard genome sequencing and annotation.</title>
        <authorList>
            <consortium name="The Broad Institute Genomics Platform"/>
            <consortium name="The Broad Institute Genome Sequencing Center for Infectious Disease"/>
            <person name="Wu L."/>
            <person name="Ma J."/>
        </authorList>
    </citation>
    <scope>NUCLEOTIDE SEQUENCE [LARGE SCALE GENOMIC DNA]</scope>
    <source>
        <strain evidence="7">JCM 18127</strain>
    </source>
</reference>
<protein>
    <submittedName>
        <fullName evidence="6">Sugar ABC transporter ATP-binding protein</fullName>
    </submittedName>
</protein>
<evidence type="ECO:0000313" key="6">
    <source>
        <dbReference type="EMBL" id="GAA4680860.1"/>
    </source>
</evidence>
<evidence type="ECO:0000256" key="3">
    <source>
        <dbReference type="ARBA" id="ARBA00022741"/>
    </source>
</evidence>
<dbReference type="SUPFAM" id="SSF52540">
    <property type="entry name" value="P-loop containing nucleoside triphosphate hydrolases"/>
    <property type="match status" value="2"/>
</dbReference>
<feature type="domain" description="ABC transporter" evidence="5">
    <location>
        <begin position="8"/>
        <end position="238"/>
    </location>
</feature>
<dbReference type="InterPro" id="IPR027417">
    <property type="entry name" value="P-loop_NTPase"/>
</dbReference>
<dbReference type="PROSITE" id="PS50893">
    <property type="entry name" value="ABC_TRANSPORTER_2"/>
    <property type="match status" value="2"/>
</dbReference>
<dbReference type="EMBL" id="BAABIM010000002">
    <property type="protein sequence ID" value="GAA4680860.1"/>
    <property type="molecule type" value="Genomic_DNA"/>
</dbReference>
<dbReference type="CDD" id="cd03215">
    <property type="entry name" value="ABC_Carb_Monos_II"/>
    <property type="match status" value="1"/>
</dbReference>
<dbReference type="InterPro" id="IPR003439">
    <property type="entry name" value="ABC_transporter-like_ATP-bd"/>
</dbReference>
<name>A0ABP8W4N0_9ACTN</name>
<dbReference type="Proteomes" id="UP001500621">
    <property type="component" value="Unassembled WGS sequence"/>
</dbReference>